<evidence type="ECO:0000256" key="2">
    <source>
        <dbReference type="ARBA" id="ARBA00011748"/>
    </source>
</evidence>
<dbReference type="GO" id="GO:0005615">
    <property type="term" value="C:extracellular space"/>
    <property type="evidence" value="ECO:0007669"/>
    <property type="project" value="TreeGrafter"/>
</dbReference>
<keyword evidence="6" id="KW-1185">Reference proteome</keyword>
<dbReference type="PANTHER" id="PTHR11245">
    <property type="entry name" value="STANNIOCALCIN"/>
    <property type="match status" value="1"/>
</dbReference>
<comment type="similarity">
    <text evidence="1">Belongs to the stanniocalcin family.</text>
</comment>
<keyword evidence="4" id="KW-1015">Disulfide bond</keyword>
<gene>
    <name evidence="5" type="ORF">KIN20_036182</name>
</gene>
<dbReference type="GO" id="GO:0006874">
    <property type="term" value="P:intracellular calcium ion homeostasis"/>
    <property type="evidence" value="ECO:0007669"/>
    <property type="project" value="TreeGrafter"/>
</dbReference>
<evidence type="ECO:0000256" key="4">
    <source>
        <dbReference type="ARBA" id="ARBA00023157"/>
    </source>
</evidence>
<comment type="subunit">
    <text evidence="2">Homodimer; disulfide-linked.</text>
</comment>
<dbReference type="PANTHER" id="PTHR11245:SF6">
    <property type="entry name" value="DUF19 DOMAIN-CONTAINING PROTEIN"/>
    <property type="match status" value="1"/>
</dbReference>
<dbReference type="Proteomes" id="UP001196413">
    <property type="component" value="Unassembled WGS sequence"/>
</dbReference>
<name>A0AAD5WLG8_PARTN</name>
<comment type="caution">
    <text evidence="5">The sequence shown here is derived from an EMBL/GenBank/DDBJ whole genome shotgun (WGS) entry which is preliminary data.</text>
</comment>
<keyword evidence="3" id="KW-0372">Hormone</keyword>
<evidence type="ECO:0000313" key="5">
    <source>
        <dbReference type="EMBL" id="KAJ1373703.1"/>
    </source>
</evidence>
<dbReference type="Pfam" id="PF03298">
    <property type="entry name" value="Stanniocalcin"/>
    <property type="match status" value="1"/>
</dbReference>
<reference evidence="5" key="1">
    <citation type="submission" date="2021-06" db="EMBL/GenBank/DDBJ databases">
        <title>Parelaphostrongylus tenuis whole genome reference sequence.</title>
        <authorList>
            <person name="Garwood T.J."/>
            <person name="Larsen P.A."/>
            <person name="Fountain-Jones N.M."/>
            <person name="Garbe J.R."/>
            <person name="Macchietto M.G."/>
            <person name="Kania S.A."/>
            <person name="Gerhold R.W."/>
            <person name="Richards J.E."/>
            <person name="Wolf T.M."/>
        </authorList>
    </citation>
    <scope>NUCLEOTIDE SEQUENCE</scope>
    <source>
        <strain evidence="5">MNPRO001-30</strain>
        <tissue evidence="5">Meninges</tissue>
    </source>
</reference>
<dbReference type="EMBL" id="JAHQIW010007340">
    <property type="protein sequence ID" value="KAJ1373703.1"/>
    <property type="molecule type" value="Genomic_DNA"/>
</dbReference>
<dbReference type="AlphaFoldDB" id="A0AAD5WLG8"/>
<accession>A0AAD5WLG8</accession>
<proteinExistence type="inferred from homology"/>
<dbReference type="GO" id="GO:0005179">
    <property type="term" value="F:hormone activity"/>
    <property type="evidence" value="ECO:0007669"/>
    <property type="project" value="UniProtKB-KW"/>
</dbReference>
<protein>
    <submittedName>
        <fullName evidence="5">Uncharacterized protein</fullName>
    </submittedName>
</protein>
<evidence type="ECO:0000313" key="6">
    <source>
        <dbReference type="Proteomes" id="UP001196413"/>
    </source>
</evidence>
<organism evidence="5 6">
    <name type="scientific">Parelaphostrongylus tenuis</name>
    <name type="common">Meningeal worm</name>
    <dbReference type="NCBI Taxonomy" id="148309"/>
    <lineage>
        <taxon>Eukaryota</taxon>
        <taxon>Metazoa</taxon>
        <taxon>Ecdysozoa</taxon>
        <taxon>Nematoda</taxon>
        <taxon>Chromadorea</taxon>
        <taxon>Rhabditida</taxon>
        <taxon>Rhabditina</taxon>
        <taxon>Rhabditomorpha</taxon>
        <taxon>Strongyloidea</taxon>
        <taxon>Metastrongylidae</taxon>
        <taxon>Parelaphostrongylus</taxon>
    </lineage>
</organism>
<evidence type="ECO:0000256" key="1">
    <source>
        <dbReference type="ARBA" id="ARBA00008693"/>
    </source>
</evidence>
<sequence length="159" mass="18149">MDSFQLVTFATVTQIIILPTPGCCSCSEYEDFEKEASCGDDGYLIHMGLRNCKKFSSPEIKSHFTSEGTKFLQCTKDCLIHHLKTFFKRTPLNCEEIGDSGFESHVNCYLQCGFCNICKSEKLAFLKSYDYLDFFTRRSFSPIFQILRACGPLSCFLPF</sequence>
<evidence type="ECO:0000256" key="3">
    <source>
        <dbReference type="ARBA" id="ARBA00022702"/>
    </source>
</evidence>
<dbReference type="InterPro" id="IPR004978">
    <property type="entry name" value="Stanniocalcin"/>
</dbReference>